<evidence type="ECO:0000313" key="1">
    <source>
        <dbReference type="EMBL" id="MBW0465495.1"/>
    </source>
</evidence>
<dbReference type="Proteomes" id="UP000765509">
    <property type="component" value="Unassembled WGS sequence"/>
</dbReference>
<sequence>MASRLPPGRAVGLLAIGTGLGWGIMKLVTPSEKKFYDDLAPDLKQKVDERRLQAAEWDKTYGNTTVEEQYKKAVQSGQNSGKE</sequence>
<evidence type="ECO:0008006" key="3">
    <source>
        <dbReference type="Google" id="ProtNLM"/>
    </source>
</evidence>
<name>A0A9Q3BII5_9BASI</name>
<accession>A0A9Q3BII5</accession>
<reference evidence="1" key="1">
    <citation type="submission" date="2021-03" db="EMBL/GenBank/DDBJ databases">
        <title>Draft genome sequence of rust myrtle Austropuccinia psidii MF-1, a brazilian biotype.</title>
        <authorList>
            <person name="Quecine M.C."/>
            <person name="Pachon D.M.R."/>
            <person name="Bonatelli M.L."/>
            <person name="Correr F.H."/>
            <person name="Franceschini L.M."/>
            <person name="Leite T.F."/>
            <person name="Margarido G.R.A."/>
            <person name="Almeida C.A."/>
            <person name="Ferrarezi J.A."/>
            <person name="Labate C.A."/>
        </authorList>
    </citation>
    <scope>NUCLEOTIDE SEQUENCE</scope>
    <source>
        <strain evidence="1">MF-1</strain>
    </source>
</reference>
<dbReference type="OrthoDB" id="2496319at2759"/>
<protein>
    <recommendedName>
        <fullName evidence="3">Cytochrome b mRNA-processing protein 4</fullName>
    </recommendedName>
</protein>
<evidence type="ECO:0000313" key="2">
    <source>
        <dbReference type="Proteomes" id="UP000765509"/>
    </source>
</evidence>
<comment type="caution">
    <text evidence="1">The sequence shown here is derived from an EMBL/GenBank/DDBJ whole genome shotgun (WGS) entry which is preliminary data.</text>
</comment>
<gene>
    <name evidence="1" type="ORF">O181_005210</name>
</gene>
<proteinExistence type="predicted"/>
<keyword evidence="2" id="KW-1185">Reference proteome</keyword>
<dbReference type="EMBL" id="AVOT02001057">
    <property type="protein sequence ID" value="MBW0465495.1"/>
    <property type="molecule type" value="Genomic_DNA"/>
</dbReference>
<dbReference type="AlphaFoldDB" id="A0A9Q3BII5"/>
<organism evidence="1 2">
    <name type="scientific">Austropuccinia psidii MF-1</name>
    <dbReference type="NCBI Taxonomy" id="1389203"/>
    <lineage>
        <taxon>Eukaryota</taxon>
        <taxon>Fungi</taxon>
        <taxon>Dikarya</taxon>
        <taxon>Basidiomycota</taxon>
        <taxon>Pucciniomycotina</taxon>
        <taxon>Pucciniomycetes</taxon>
        <taxon>Pucciniales</taxon>
        <taxon>Sphaerophragmiaceae</taxon>
        <taxon>Austropuccinia</taxon>
    </lineage>
</organism>